<evidence type="ECO:0000256" key="1">
    <source>
        <dbReference type="SAM" id="MobiDB-lite"/>
    </source>
</evidence>
<dbReference type="EMBL" id="KV875119">
    <property type="protein sequence ID" value="OIW22362.1"/>
    <property type="molecule type" value="Genomic_DNA"/>
</dbReference>
<keyword evidence="3" id="KW-1185">Reference proteome</keyword>
<dbReference type="Proteomes" id="UP000182658">
    <property type="component" value="Unassembled WGS sequence"/>
</dbReference>
<dbReference type="AlphaFoldDB" id="A0A1J7J4B9"/>
<protein>
    <submittedName>
        <fullName evidence="2">Uncharacterized protein</fullName>
    </submittedName>
</protein>
<dbReference type="InParanoid" id="A0A1J7J4B9"/>
<organism evidence="2 3">
    <name type="scientific">Coniochaeta ligniaria NRRL 30616</name>
    <dbReference type="NCBI Taxonomy" id="1408157"/>
    <lineage>
        <taxon>Eukaryota</taxon>
        <taxon>Fungi</taxon>
        <taxon>Dikarya</taxon>
        <taxon>Ascomycota</taxon>
        <taxon>Pezizomycotina</taxon>
        <taxon>Sordariomycetes</taxon>
        <taxon>Sordariomycetidae</taxon>
        <taxon>Coniochaetales</taxon>
        <taxon>Coniochaetaceae</taxon>
        <taxon>Coniochaeta</taxon>
    </lineage>
</organism>
<name>A0A1J7J4B9_9PEZI</name>
<feature type="region of interest" description="Disordered" evidence="1">
    <location>
        <begin position="92"/>
        <end position="116"/>
    </location>
</feature>
<evidence type="ECO:0000313" key="2">
    <source>
        <dbReference type="EMBL" id="OIW22362.1"/>
    </source>
</evidence>
<reference evidence="2 3" key="1">
    <citation type="submission" date="2016-10" db="EMBL/GenBank/DDBJ databases">
        <title>Draft genome sequence of Coniochaeta ligniaria NRRL30616, a lignocellulolytic fungus for bioabatement of inhibitors in plant biomass hydrolysates.</title>
        <authorList>
            <consortium name="DOE Joint Genome Institute"/>
            <person name="Jimenez D.J."/>
            <person name="Hector R.E."/>
            <person name="Riley R."/>
            <person name="Sun H."/>
            <person name="Grigoriev I.V."/>
            <person name="Van Elsas J.D."/>
            <person name="Nichols N.N."/>
        </authorList>
    </citation>
    <scope>NUCLEOTIDE SEQUENCE [LARGE SCALE GENOMIC DNA]</scope>
    <source>
        <strain evidence="2 3">NRRL 30616</strain>
    </source>
</reference>
<accession>A0A1J7J4B9</accession>
<gene>
    <name evidence="2" type="ORF">CONLIGDRAFT_687641</name>
</gene>
<proteinExistence type="predicted"/>
<evidence type="ECO:0000313" key="3">
    <source>
        <dbReference type="Proteomes" id="UP000182658"/>
    </source>
</evidence>
<sequence>MFCDVPGWQQEEVPVLTSKERKELRNMNIYSHFDFHVVYGPFLRLFNQFIHGLGIAIVPQIWQQPEHQLNRSYSFKDSLISPSAHIYHTNRTPQGASLRPLRLGNQPSPPTNPSTAISTWQQRYDYRLLEAAWYR</sequence>
<dbReference type="OrthoDB" id="2013972at2759"/>